<proteinExistence type="predicted"/>
<name>A0ABS0DY00_9GAMM</name>
<protein>
    <submittedName>
        <fullName evidence="1">Uncharacterized protein</fullName>
    </submittedName>
</protein>
<dbReference type="Proteomes" id="UP000600307">
    <property type="component" value="Unassembled WGS sequence"/>
</dbReference>
<evidence type="ECO:0000313" key="1">
    <source>
        <dbReference type="EMBL" id="MBF7956993.1"/>
    </source>
</evidence>
<reference evidence="1 2" key="1">
    <citation type="submission" date="2020-11" db="EMBL/GenBank/DDBJ databases">
        <title>Taxonomic investigation of Rahnella spp.</title>
        <authorList>
            <person name="Lee S.D."/>
        </authorList>
    </citation>
    <scope>NUCLEOTIDE SEQUENCE [LARGE SCALE GENOMIC DNA]</scope>
    <source>
        <strain evidence="1 2">SAP-10</strain>
    </source>
</reference>
<dbReference type="EMBL" id="JADOBH010000003">
    <property type="protein sequence ID" value="MBF7956993.1"/>
    <property type="molecule type" value="Genomic_DNA"/>
</dbReference>
<evidence type="ECO:0000313" key="2">
    <source>
        <dbReference type="Proteomes" id="UP000600307"/>
    </source>
</evidence>
<sequence>MKRSIIIMNLFTAGGGDHALGKKIKDIARSTGAEGELITVNAKTRHINVQGKELFNPGKELNYDDPIVIVTPHSLLSPDVLSTVLADFFYQLDIITCNTVILIDEMDVSRDVGSSDRDYEVALLSWCVENIIIHSLGFSKKSLGYLPMPEREVINIKKSSKQDIIKLLDSYNLSLPKSCSLYFAYLSSDTVVACSQIFIINTLIEDRELQNNSVYVLVCREKENMARLLKSLKECFAGTPYEDLFSECHYSMMKDENKIQRHGFSRGTGKKKIHIFITHTIPGTTFKNLTSISKSGMMSGDQSLSDYLSLKKRLPYYDKQTWKDPLIYGLNARAHELGGEELLNKFQSMVAGREGYTRSIVLKLLAPEDVPTPALKNSLQAFNLEMYARKADRKIREILLKYL</sequence>
<organism evidence="1 2">
    <name type="scientific">Rahnella victoriana</name>
    <dbReference type="NCBI Taxonomy" id="1510570"/>
    <lineage>
        <taxon>Bacteria</taxon>
        <taxon>Pseudomonadati</taxon>
        <taxon>Pseudomonadota</taxon>
        <taxon>Gammaproteobacteria</taxon>
        <taxon>Enterobacterales</taxon>
        <taxon>Yersiniaceae</taxon>
        <taxon>Rahnella</taxon>
    </lineage>
</organism>
<gene>
    <name evidence="1" type="ORF">IV431_15675</name>
</gene>
<accession>A0ABS0DY00</accession>
<keyword evidence="2" id="KW-1185">Reference proteome</keyword>
<comment type="caution">
    <text evidence="1">The sequence shown here is derived from an EMBL/GenBank/DDBJ whole genome shotgun (WGS) entry which is preliminary data.</text>
</comment>